<dbReference type="InterPro" id="IPR050517">
    <property type="entry name" value="DDR_Repair_Kinase"/>
</dbReference>
<sequence length="2227" mass="256513">MKSRIANDVYNELNASPGLYFNYISNLISTYENSDQDLYYISKNNFQNYVIARYHEDIRTDDQMKTINEIFQTISQQSQKNIMIVFDALIDIDFGDNRIKADRIAKYITSFDLISDPNLYQFFDHILLYLFKILRSSIHLILQPIRDKIWDLNSTKKPDEMKAGIYTLMSLFKNFSFCFKSVMPKVRNYIYDILKSADSEVRLLAIELLKQLLTTSSDFEKQKSYLATDFVVSLTNSDSRVLEGYVLASELFLELYPEKISDFKFKSINFEFFDSPDIEKKISALFFIPFQVRTTPELFNTNQNITFFTKVEPLLNKRNMIRNEALLSFGKFIFNQRLAKIKYSEEMKIIAKCKKAINDSLDSKQAIYALLASLIVDTTTFERDSAVIFNQPISNYLVDGFKMIIEIEPTKKNFIWTNFMKMADKLFLSHNPNPDQLTILFQSFLKLEIPNTLLTVTNAIQFSKYLYSHRNHLKKAVIDFLLKYNGQNQSEEIILILLAYIGIETDEQLRVHVIQTVSQVNLVSEEIIIAFQSFLNDFSRKIREYSYSYLNRFLYISSIKYRITQNLYQEIKNIRETDKLLKENLEPFLELCKVSFSGSSENSETALAILTSFAPFLIDRILNEQQSLFSAALEILAYLVQIMPEKVDENMSSLVNLLMSAFTIHPTKRFLHAALTLFLQSIQYTSLKISIYKEHSSLISRLLQLTKLPSYEVSYDLLFQSIIVVGSIRATIINHSKSEKNNISGNDGNKIEIMSAFSFIAQSASNKNQDKLVFASVGVAISHIFYILDNDFLSTLHSDAVNALVLILNSCRQISDALSNQILDRIDILIQSNSISTISTMLSSIHIFLAVFGNKFTPIVSNIVDFICDHWNSIDQSLLTKTIIHIIQFIPDSITAHLPRLVKCITTGFDIYPLTLSLLIMSAFDSMESAISTIDYIAYPVILSWVTLHSKSTNECKEALSNLRRIFAFGGTTQYSTLIIRTMIEIVSINSYLNDNAADVLTVVARQIGKSFMIFVPLIESVFTLNEKMPLYQIIKSYETNSEIPKIVDELCLLEPSRKYSVTSKKPIIYSKNQEIQLNIPTEPAFSSWHSWADDFFSLIIQQSNSRAIQLCGSLSERHSILKEAIAPISIALMIIDPPSREFGEKMKSCIDTILLQYLNVPKSLIKTFLDSFELFELLRIDMPISIDLVFSKCLNVGNLQQALRAGETLFEKPFYKHINELTGSLLTINQKLGLPLANKGLLILAKSKNIQLDVSTDEKLGFWDLCLESYTEKLVKDPNNKEYREKSLKCIQNMLQFNKLKEMSNGFQVYKTSAHWHLLEFEEFAKTAEKLPYKDEQGLFYRILLEIYKGDNYNETLNKISLLKQKKMKNGLSLVSDDYEICLPEFNKYSIIFELESALSYKIIQKKMETAHIYDIQKLRNELKQNEIQWKERFDHLPHNPIYLYEPVCVRSLVMSRDRMKPYFDRLIHSLIDQKQTQTARETLEISDAFNDAEKSKITAEIEWADNNSEKALNLILSIIKNDQNPELHLIAGEWLTSLNKIQEAKEIIQKILPKLSSRSDVWKLWAKINLLLSKTNPECLATSFEASINGLIHYDNDINNLIDVDDNIQINDYDDNVNCKLNFVLPILSTLFCHGNDQIYSIFLNHLKEIPPNSWFDVLPQIIARMNSKDPTLRQIVEEIIVIIGNVIPHAVLYSLLVPLSSKNEERKEMAQNVISKLKLNYPQMIDKTISFTNELIRIGSTWWEKWSNQIEEAFRALYKRQNMKEMVNIIKPLFALLKKTPETLYEVSFYRSFGPALSEAENFFNIFLKTKDPIYLNSSLNILSDVSNQLKPIITSLDKIILEDASPILSNLTEFDFNVTIPGLNDLDSSLSGLVTVKKIEDKIDCMKSKQKPRRVAMIGSNGQRYLFLLKANEDTRLDERVMQLFTFINTLTRRSPSRTLPLKKKLNITTYDVIPLTNEIGLIGWVPNSSTISQKIIQYRKKFDIKIDSEIERAIKFAGGTIDKYENLPLNRRVEAFKQGFKTTAADDLSKILFLEATSSEHWLQRRTNYTTSLVMTSIVGYIIGLGDRHTNNIMMNEETAKLVHIDFGDCFEVAINRSYRPEKVPFRLTRIFVRALEVSRIEGTFRCSCENLMKLLRRNSDQISGLLNVFLYDPLLQWIIANEGQGMKSASAVLDRIDDKLNGRDFDDGKVLSVEDQIDRLINEATNNENLASMFYGWGPWW</sequence>
<dbReference type="InterPro" id="IPR009076">
    <property type="entry name" value="FRB_dom"/>
</dbReference>
<evidence type="ECO:0000256" key="3">
    <source>
        <dbReference type="ARBA" id="ARBA00022741"/>
    </source>
</evidence>
<evidence type="ECO:0000259" key="7">
    <source>
        <dbReference type="PROSITE" id="PS51189"/>
    </source>
</evidence>
<dbReference type="Gene3D" id="3.30.1010.10">
    <property type="entry name" value="Phosphatidylinositol 3-kinase Catalytic Subunit, Chain A, domain 4"/>
    <property type="match status" value="1"/>
</dbReference>
<dbReference type="PANTHER" id="PTHR11139:SF9">
    <property type="entry name" value="SERINE_THREONINE-PROTEIN KINASE MTOR"/>
    <property type="match status" value="1"/>
</dbReference>
<dbReference type="SMART" id="SM01345">
    <property type="entry name" value="Rapamycin_bind"/>
    <property type="match status" value="1"/>
</dbReference>
<dbReference type="InterPro" id="IPR011009">
    <property type="entry name" value="Kinase-like_dom_sf"/>
</dbReference>
<dbReference type="Pfam" id="PF23593">
    <property type="entry name" value="HEAT_ATR"/>
    <property type="match status" value="1"/>
</dbReference>
<keyword evidence="4" id="KW-0418">Kinase</keyword>
<dbReference type="EC" id="2.7.11.1" evidence="1"/>
<feature type="domain" description="FATC" evidence="8">
    <location>
        <begin position="2195"/>
        <end position="2227"/>
    </location>
</feature>
<keyword evidence="2" id="KW-0808">Transferase</keyword>
<dbReference type="SMART" id="SM00146">
    <property type="entry name" value="PI3Kc"/>
    <property type="match status" value="1"/>
</dbReference>
<dbReference type="PROSITE" id="PS00916">
    <property type="entry name" value="PI3_4_KINASE_2"/>
    <property type="match status" value="1"/>
</dbReference>
<dbReference type="InterPro" id="IPR036940">
    <property type="entry name" value="PI3/4_kinase_cat_sf"/>
</dbReference>
<dbReference type="InterPro" id="IPR057564">
    <property type="entry name" value="HEAT_ATR"/>
</dbReference>
<dbReference type="Proteomes" id="UP001470230">
    <property type="component" value="Unassembled WGS sequence"/>
</dbReference>
<feature type="domain" description="PI3K/PI4K catalytic" evidence="6">
    <location>
        <begin position="1883"/>
        <end position="2211"/>
    </location>
</feature>
<keyword evidence="3" id="KW-0547">Nucleotide-binding</keyword>
<dbReference type="SUPFAM" id="SSF56112">
    <property type="entry name" value="Protein kinase-like (PK-like)"/>
    <property type="match status" value="1"/>
</dbReference>
<dbReference type="Gene3D" id="1.25.10.10">
    <property type="entry name" value="Leucine-rich Repeat Variant"/>
    <property type="match status" value="2"/>
</dbReference>
<dbReference type="Pfam" id="PF00454">
    <property type="entry name" value="PI3_PI4_kinase"/>
    <property type="match status" value="1"/>
</dbReference>
<organism evidence="9 10">
    <name type="scientific">Tritrichomonas musculus</name>
    <dbReference type="NCBI Taxonomy" id="1915356"/>
    <lineage>
        <taxon>Eukaryota</taxon>
        <taxon>Metamonada</taxon>
        <taxon>Parabasalia</taxon>
        <taxon>Tritrichomonadida</taxon>
        <taxon>Tritrichomonadidae</taxon>
        <taxon>Tritrichomonas</taxon>
    </lineage>
</organism>
<evidence type="ECO:0000256" key="1">
    <source>
        <dbReference type="ARBA" id="ARBA00012513"/>
    </source>
</evidence>
<evidence type="ECO:0000259" key="6">
    <source>
        <dbReference type="PROSITE" id="PS50290"/>
    </source>
</evidence>
<dbReference type="EMBL" id="JAPFFF010000009">
    <property type="protein sequence ID" value="KAK8881837.1"/>
    <property type="molecule type" value="Genomic_DNA"/>
</dbReference>
<dbReference type="Gene3D" id="1.10.1070.11">
    <property type="entry name" value="Phosphatidylinositol 3-/4-kinase, catalytic domain"/>
    <property type="match status" value="1"/>
</dbReference>
<name>A0ABR2JUB1_9EUKA</name>
<dbReference type="SUPFAM" id="SSF48371">
    <property type="entry name" value="ARM repeat"/>
    <property type="match status" value="2"/>
</dbReference>
<evidence type="ECO:0000256" key="2">
    <source>
        <dbReference type="ARBA" id="ARBA00022679"/>
    </source>
</evidence>
<dbReference type="Gene3D" id="1.20.120.150">
    <property type="entry name" value="FKBP12-rapamycin binding domain"/>
    <property type="match status" value="1"/>
</dbReference>
<keyword evidence="10" id="KW-1185">Reference proteome</keyword>
<gene>
    <name evidence="9" type="ORF">M9Y10_044473</name>
</gene>
<dbReference type="PROSITE" id="PS51190">
    <property type="entry name" value="FATC"/>
    <property type="match status" value="1"/>
</dbReference>
<evidence type="ECO:0000313" key="10">
    <source>
        <dbReference type="Proteomes" id="UP001470230"/>
    </source>
</evidence>
<dbReference type="PROSITE" id="PS50290">
    <property type="entry name" value="PI3_4_KINASE_3"/>
    <property type="match status" value="1"/>
</dbReference>
<proteinExistence type="predicted"/>
<evidence type="ECO:0000313" key="9">
    <source>
        <dbReference type="EMBL" id="KAK8881837.1"/>
    </source>
</evidence>
<dbReference type="SUPFAM" id="SSF47212">
    <property type="entry name" value="FKBP12-rapamycin-binding domain of FKBP-rapamycin-associated protein (FRAP)"/>
    <property type="match status" value="1"/>
</dbReference>
<dbReference type="InterPro" id="IPR003152">
    <property type="entry name" value="FATC_dom"/>
</dbReference>
<dbReference type="Pfam" id="PF08771">
    <property type="entry name" value="FRB_dom"/>
    <property type="match status" value="1"/>
</dbReference>
<dbReference type="InterPro" id="IPR000403">
    <property type="entry name" value="PI3/4_kinase_cat_dom"/>
</dbReference>
<protein>
    <recommendedName>
        <fullName evidence="1">non-specific serine/threonine protein kinase</fullName>
        <ecNumber evidence="1">2.7.11.1</ecNumber>
    </recommendedName>
</protein>
<dbReference type="InterPro" id="IPR026683">
    <property type="entry name" value="TOR_cat"/>
</dbReference>
<reference evidence="9 10" key="1">
    <citation type="submission" date="2024-04" db="EMBL/GenBank/DDBJ databases">
        <title>Tritrichomonas musculus Genome.</title>
        <authorList>
            <person name="Alves-Ferreira E."/>
            <person name="Grigg M."/>
            <person name="Lorenzi H."/>
            <person name="Galac M."/>
        </authorList>
    </citation>
    <scope>NUCLEOTIDE SEQUENCE [LARGE SCALE GENOMIC DNA]</scope>
    <source>
        <strain evidence="9 10">EAF2021</strain>
    </source>
</reference>
<dbReference type="InterPro" id="IPR036738">
    <property type="entry name" value="FRB_sf"/>
</dbReference>
<evidence type="ECO:0000256" key="5">
    <source>
        <dbReference type="ARBA" id="ARBA00022840"/>
    </source>
</evidence>
<evidence type="ECO:0000256" key="4">
    <source>
        <dbReference type="ARBA" id="ARBA00022777"/>
    </source>
</evidence>
<dbReference type="CDD" id="cd05169">
    <property type="entry name" value="PIKKc_TOR"/>
    <property type="match status" value="1"/>
</dbReference>
<dbReference type="InterPro" id="IPR018936">
    <property type="entry name" value="PI3/4_kinase_CS"/>
</dbReference>
<dbReference type="InterPro" id="IPR016024">
    <property type="entry name" value="ARM-type_fold"/>
</dbReference>
<feature type="domain" description="FAT" evidence="7">
    <location>
        <begin position="1189"/>
        <end position="1704"/>
    </location>
</feature>
<dbReference type="InterPro" id="IPR014009">
    <property type="entry name" value="PIK_FAT"/>
</dbReference>
<accession>A0ABR2JUB1</accession>
<comment type="caution">
    <text evidence="9">The sequence shown here is derived from an EMBL/GenBank/DDBJ whole genome shotgun (WGS) entry which is preliminary data.</text>
</comment>
<dbReference type="Pfam" id="PF02260">
    <property type="entry name" value="FATC"/>
    <property type="match status" value="1"/>
</dbReference>
<evidence type="ECO:0000259" key="8">
    <source>
        <dbReference type="PROSITE" id="PS51190"/>
    </source>
</evidence>
<dbReference type="PROSITE" id="PS51189">
    <property type="entry name" value="FAT"/>
    <property type="match status" value="1"/>
</dbReference>
<keyword evidence="5" id="KW-0067">ATP-binding</keyword>
<dbReference type="InterPro" id="IPR011989">
    <property type="entry name" value="ARM-like"/>
</dbReference>
<dbReference type="SMART" id="SM01343">
    <property type="entry name" value="FATC"/>
    <property type="match status" value="1"/>
</dbReference>
<dbReference type="PANTHER" id="PTHR11139">
    <property type="entry name" value="ATAXIA TELANGIECTASIA MUTATED ATM -RELATED"/>
    <property type="match status" value="1"/>
</dbReference>